<dbReference type="Pfam" id="PF00069">
    <property type="entry name" value="Pkinase"/>
    <property type="match status" value="1"/>
</dbReference>
<evidence type="ECO:0000313" key="12">
    <source>
        <dbReference type="Proteomes" id="UP000813463"/>
    </source>
</evidence>
<dbReference type="InterPro" id="IPR001611">
    <property type="entry name" value="Leu-rich_rpt"/>
</dbReference>
<evidence type="ECO:0000256" key="8">
    <source>
        <dbReference type="ARBA" id="ARBA00023180"/>
    </source>
</evidence>
<dbReference type="SMART" id="SM00220">
    <property type="entry name" value="S_TKc"/>
    <property type="match status" value="1"/>
</dbReference>
<dbReference type="InterPro" id="IPR032675">
    <property type="entry name" value="LRR_dom_sf"/>
</dbReference>
<reference evidence="12" key="1">
    <citation type="journal article" date="2021" name="Nat. Commun.">
        <title>Genomic analyses provide insights into spinach domestication and the genetic basis of agronomic traits.</title>
        <authorList>
            <person name="Cai X."/>
            <person name="Sun X."/>
            <person name="Xu C."/>
            <person name="Sun H."/>
            <person name="Wang X."/>
            <person name="Ge C."/>
            <person name="Zhang Z."/>
            <person name="Wang Q."/>
            <person name="Fei Z."/>
            <person name="Jiao C."/>
            <person name="Wang Q."/>
        </authorList>
    </citation>
    <scope>NUCLEOTIDE SEQUENCE [LARGE SCALE GENOMIC DNA]</scope>
    <source>
        <strain evidence="12">cv. Varoflay</strain>
    </source>
</reference>
<dbReference type="SUPFAM" id="SSF52058">
    <property type="entry name" value="L domain-like"/>
    <property type="match status" value="1"/>
</dbReference>
<dbReference type="RefSeq" id="XP_056693671.1">
    <property type="nucleotide sequence ID" value="XM_056837693.1"/>
</dbReference>
<evidence type="ECO:0000256" key="2">
    <source>
        <dbReference type="ARBA" id="ARBA00008684"/>
    </source>
</evidence>
<dbReference type="Gene3D" id="3.80.10.10">
    <property type="entry name" value="Ribonuclease Inhibitor"/>
    <property type="match status" value="4"/>
</dbReference>
<sequence length="970" mass="107741">MATTLNQFILLMLLICSYFPPNFASPTVEKAVLLEFKSHLKDTSNYLASWTASNSPCDFSGVSCDPQTGSVNGIHLDNASLAGEISPSLCRLQGLKFLVLPSNSISGNIPPQLSQCRNLKVLNLTINKLVGRIPDLSGLSNLEVLDFSGNFLTGQFPAWVGSLRRLVSLGLANNVFNEGRIPESVGNLKNLTWLFLSNCKRVGEIPESIYGLKDLETFDLSRNRISGILSKSISGLRKLRKIELFANNLTGELPSELANLTLLQEFDISANHFSGKLPPGMANMKNLTVFQLYENEFTGEIPRGFEDLRNLVGFSIYRNRFTGEFPINFGRFSPLISIDISENNFTGPFPRYLCESRNLQFLLALENGFNGEFPASYAECKSLVRFRINQNRLSGKLPSGIWSMPNVDIMDFSDNDFSGQMSPEIGNSASMSQLMLENNRFSGVLPSELGKLAQLERLYLSNNSFSGVIPPQLGSLKQLSSLQLQGNSLTGSIPHELGECTRLADFNIAGNLIDGNIPTTLAQMTSLNSLNLSRNRLKGSIPSSLGKLKLSLIDVSDNELSGSIPPDLLDIGSNDSFRGNKGLCADKNTKVFVNYGIGVCTGEQTHKKELLSNKLIATFAVLSLLILILSTLLLINYRHYKVNNSNTCSENDQKWKVESFHHLEFDADEICNLEEEHLIGNGGAGKVYRLELKKKNGGTVAVKQLWKGTSLKVISAEMNILGNIRHRNILKLYACLLRGNTAFLVFEYMEKGNLFQALRREIKDGKPELDWNKRYNIALGVAKGICYLHHDCSPPIIHRDIKSTNILLDQDYEPKIADFGIAKATCDSSQVSEFSCFAGTHGYLAPELAYTCKITERSDVYSFGVVLLELLTGKGPIEELYKGRDIVDWVISGLNDKKTDQIDRVLDSKIVSEYTKYEMMKVLKIATLCTTKLPSLRPTMRDVVKMLIDVDPCAYRSFDDYTEKSQKALF</sequence>
<accession>A0ABM3RDH7</accession>
<dbReference type="PROSITE" id="PS50011">
    <property type="entry name" value="PROTEIN_KINASE_DOM"/>
    <property type="match status" value="1"/>
</dbReference>
<dbReference type="GO" id="GO:0004713">
    <property type="term" value="F:protein tyrosine kinase activity"/>
    <property type="evidence" value="ECO:0007669"/>
    <property type="project" value="UniProtKB-KW"/>
</dbReference>
<dbReference type="SMART" id="SM00369">
    <property type="entry name" value="LRR_TYP"/>
    <property type="match status" value="6"/>
</dbReference>
<keyword evidence="6 9" id="KW-1133">Transmembrane helix</keyword>
<evidence type="ECO:0000256" key="7">
    <source>
        <dbReference type="ARBA" id="ARBA00023136"/>
    </source>
</evidence>
<feature type="transmembrane region" description="Helical" evidence="9">
    <location>
        <begin position="615"/>
        <end position="635"/>
    </location>
</feature>
<comment type="similarity">
    <text evidence="2">Belongs to the protein kinase superfamily. Ser/Thr protein kinase family.</text>
</comment>
<dbReference type="Pfam" id="PF00560">
    <property type="entry name" value="LRR_1"/>
    <property type="match status" value="3"/>
</dbReference>
<dbReference type="PROSITE" id="PS00108">
    <property type="entry name" value="PROTEIN_KINASE_ST"/>
    <property type="match status" value="1"/>
</dbReference>
<dbReference type="GeneID" id="110786011"/>
<dbReference type="PANTHER" id="PTHR48056">
    <property type="entry name" value="LRR RECEPTOR-LIKE SERINE/THREONINE-PROTEIN KINASE-RELATED"/>
    <property type="match status" value="1"/>
</dbReference>
<keyword evidence="4 9" id="KW-0812">Transmembrane</keyword>
<evidence type="ECO:0000256" key="4">
    <source>
        <dbReference type="ARBA" id="ARBA00022692"/>
    </source>
</evidence>
<feature type="signal peptide" evidence="10">
    <location>
        <begin position="1"/>
        <end position="24"/>
    </location>
</feature>
<keyword evidence="10" id="KW-0732">Signal</keyword>
<evidence type="ECO:0000256" key="5">
    <source>
        <dbReference type="ARBA" id="ARBA00022737"/>
    </source>
</evidence>
<dbReference type="InterPro" id="IPR000719">
    <property type="entry name" value="Prot_kinase_dom"/>
</dbReference>
<feature type="chain" id="PRO_5045025177" evidence="10">
    <location>
        <begin position="25"/>
        <end position="970"/>
    </location>
</feature>
<keyword evidence="12" id="KW-1185">Reference proteome</keyword>
<dbReference type="Pfam" id="PF08263">
    <property type="entry name" value="LRRNT_2"/>
    <property type="match status" value="1"/>
</dbReference>
<evidence type="ECO:0000259" key="11">
    <source>
        <dbReference type="PROSITE" id="PS50011"/>
    </source>
</evidence>
<proteinExistence type="inferred from homology"/>
<evidence type="ECO:0000313" key="13">
    <source>
        <dbReference type="RefSeq" id="XP_021846214.2"/>
    </source>
</evidence>
<dbReference type="PROSITE" id="PS51450">
    <property type="entry name" value="LRR"/>
    <property type="match status" value="1"/>
</dbReference>
<keyword evidence="13 14" id="KW-0829">Tyrosine-protein kinase</keyword>
<evidence type="ECO:0000256" key="10">
    <source>
        <dbReference type="SAM" id="SignalP"/>
    </source>
</evidence>
<evidence type="ECO:0000256" key="3">
    <source>
        <dbReference type="ARBA" id="ARBA00022614"/>
    </source>
</evidence>
<dbReference type="Gene3D" id="3.30.200.20">
    <property type="entry name" value="Phosphorylase Kinase, domain 1"/>
    <property type="match status" value="1"/>
</dbReference>
<dbReference type="Pfam" id="PF13855">
    <property type="entry name" value="LRR_8"/>
    <property type="match status" value="2"/>
</dbReference>
<keyword evidence="7 9" id="KW-0472">Membrane</keyword>
<evidence type="ECO:0000256" key="6">
    <source>
        <dbReference type="ARBA" id="ARBA00022989"/>
    </source>
</evidence>
<dbReference type="RefSeq" id="XP_021846214.2">
    <property type="nucleotide sequence ID" value="XM_021990522.2"/>
</dbReference>
<name>A0ABM3RDH7_SPIOL</name>
<comment type="subcellular location">
    <subcellularLocation>
        <location evidence="1">Membrane</location>
    </subcellularLocation>
</comment>
<dbReference type="PANTHER" id="PTHR48056:SF20">
    <property type="entry name" value="PROTEIN KINASE DOMAIN-CONTAINING PROTEIN"/>
    <property type="match status" value="1"/>
</dbReference>
<organism evidence="12 14">
    <name type="scientific">Spinacia oleracea</name>
    <name type="common">Spinach</name>
    <dbReference type="NCBI Taxonomy" id="3562"/>
    <lineage>
        <taxon>Eukaryota</taxon>
        <taxon>Viridiplantae</taxon>
        <taxon>Streptophyta</taxon>
        <taxon>Embryophyta</taxon>
        <taxon>Tracheophyta</taxon>
        <taxon>Spermatophyta</taxon>
        <taxon>Magnoliopsida</taxon>
        <taxon>eudicotyledons</taxon>
        <taxon>Gunneridae</taxon>
        <taxon>Pentapetalae</taxon>
        <taxon>Caryophyllales</taxon>
        <taxon>Chenopodiaceae</taxon>
        <taxon>Chenopodioideae</taxon>
        <taxon>Anserineae</taxon>
        <taxon>Spinacia</taxon>
    </lineage>
</organism>
<dbReference type="InterPro" id="IPR003591">
    <property type="entry name" value="Leu-rich_rpt_typical-subtyp"/>
</dbReference>
<keyword evidence="13 14" id="KW-0808">Transferase</keyword>
<dbReference type="Gene3D" id="1.10.510.10">
    <property type="entry name" value="Transferase(Phosphotransferase) domain 1"/>
    <property type="match status" value="1"/>
</dbReference>
<keyword evidence="13 14" id="KW-0418">Kinase</keyword>
<dbReference type="InterPro" id="IPR013210">
    <property type="entry name" value="LRR_N_plant-typ"/>
</dbReference>
<feature type="domain" description="Protein kinase" evidence="11">
    <location>
        <begin position="673"/>
        <end position="970"/>
    </location>
</feature>
<keyword evidence="5" id="KW-0677">Repeat</keyword>
<dbReference type="Proteomes" id="UP000813463">
    <property type="component" value="Chromosome 2"/>
</dbReference>
<dbReference type="SUPFAM" id="SSF56112">
    <property type="entry name" value="Protein kinase-like (PK-like)"/>
    <property type="match status" value="1"/>
</dbReference>
<keyword evidence="3" id="KW-0433">Leucine-rich repeat</keyword>
<evidence type="ECO:0000256" key="9">
    <source>
        <dbReference type="SAM" id="Phobius"/>
    </source>
</evidence>
<dbReference type="InterPro" id="IPR008271">
    <property type="entry name" value="Ser/Thr_kinase_AS"/>
</dbReference>
<evidence type="ECO:0000256" key="1">
    <source>
        <dbReference type="ARBA" id="ARBA00004370"/>
    </source>
</evidence>
<keyword evidence="13 14" id="KW-0675">Receptor</keyword>
<gene>
    <name evidence="13 14" type="primary">LOC110786011</name>
</gene>
<dbReference type="InterPro" id="IPR050647">
    <property type="entry name" value="Plant_LRR-RLKs"/>
</dbReference>
<dbReference type="InterPro" id="IPR011009">
    <property type="entry name" value="Kinase-like_dom_sf"/>
</dbReference>
<reference evidence="13 14" key="2">
    <citation type="submission" date="2025-05" db="UniProtKB">
        <authorList>
            <consortium name="RefSeq"/>
        </authorList>
    </citation>
    <scope>IDENTIFICATION</scope>
    <source>
        <tissue evidence="13 14">Leaf</tissue>
    </source>
</reference>
<keyword evidence="8" id="KW-0325">Glycoprotein</keyword>
<dbReference type="SUPFAM" id="SSF52047">
    <property type="entry name" value="RNI-like"/>
    <property type="match status" value="1"/>
</dbReference>
<evidence type="ECO:0000313" key="14">
    <source>
        <dbReference type="RefSeq" id="XP_056693671.1"/>
    </source>
</evidence>
<protein>
    <submittedName>
        <fullName evidence="13 14">Receptor protein-tyrosine kinase CEPR2 isoform X1</fullName>
    </submittedName>
</protein>